<evidence type="ECO:0000313" key="2">
    <source>
        <dbReference type="Proteomes" id="UP000789366"/>
    </source>
</evidence>
<feature type="non-terminal residue" evidence="1">
    <location>
        <position position="1"/>
    </location>
</feature>
<gene>
    <name evidence="1" type="ORF">SPELUC_LOCUS5520</name>
</gene>
<organism evidence="1 2">
    <name type="scientific">Cetraspora pellucida</name>
    <dbReference type="NCBI Taxonomy" id="1433469"/>
    <lineage>
        <taxon>Eukaryota</taxon>
        <taxon>Fungi</taxon>
        <taxon>Fungi incertae sedis</taxon>
        <taxon>Mucoromycota</taxon>
        <taxon>Glomeromycotina</taxon>
        <taxon>Glomeromycetes</taxon>
        <taxon>Diversisporales</taxon>
        <taxon>Gigasporaceae</taxon>
        <taxon>Cetraspora</taxon>
    </lineage>
</organism>
<comment type="caution">
    <text evidence="1">The sequence shown here is derived from an EMBL/GenBank/DDBJ whole genome shotgun (WGS) entry which is preliminary data.</text>
</comment>
<sequence length="62" mass="7566">RIKETKKQIQQENLENKNYFYSGWALKENQMYKKKEEGKHMTETVKKILKSFFYASDKDKSK</sequence>
<dbReference type="Proteomes" id="UP000789366">
    <property type="component" value="Unassembled WGS sequence"/>
</dbReference>
<evidence type="ECO:0000313" key="1">
    <source>
        <dbReference type="EMBL" id="CAG8558835.1"/>
    </source>
</evidence>
<accession>A0ACA9LY22</accession>
<reference evidence="1" key="1">
    <citation type="submission" date="2021-06" db="EMBL/GenBank/DDBJ databases">
        <authorList>
            <person name="Kallberg Y."/>
            <person name="Tangrot J."/>
            <person name="Rosling A."/>
        </authorList>
    </citation>
    <scope>NUCLEOTIDE SEQUENCE</scope>
    <source>
        <strain evidence="1">28 12/20/2015</strain>
    </source>
</reference>
<protein>
    <submittedName>
        <fullName evidence="1">5287_t:CDS:1</fullName>
    </submittedName>
</protein>
<keyword evidence="2" id="KW-1185">Reference proteome</keyword>
<dbReference type="EMBL" id="CAJVPW010005685">
    <property type="protein sequence ID" value="CAG8558835.1"/>
    <property type="molecule type" value="Genomic_DNA"/>
</dbReference>
<name>A0ACA9LY22_9GLOM</name>
<proteinExistence type="predicted"/>